<dbReference type="Pfam" id="PF00069">
    <property type="entry name" value="Pkinase"/>
    <property type="match status" value="1"/>
</dbReference>
<evidence type="ECO:0000313" key="8">
    <source>
        <dbReference type="EMBL" id="KAG6489043.1"/>
    </source>
</evidence>
<reference evidence="8 9" key="1">
    <citation type="submission" date="2020-08" db="EMBL/GenBank/DDBJ databases">
        <title>Plant Genome Project.</title>
        <authorList>
            <person name="Zhang R.-G."/>
        </authorList>
    </citation>
    <scope>NUCLEOTIDE SEQUENCE [LARGE SCALE GENOMIC DNA]</scope>
    <source>
        <tissue evidence="8">Rhizome</tissue>
    </source>
</reference>
<dbReference type="PANTHER" id="PTHR45631:SF202">
    <property type="entry name" value="SENESCENCE-INDUCED RECEPTOR-LIKE SERINE_THREONINE-PROTEIN KINASE"/>
    <property type="match status" value="1"/>
</dbReference>
<dbReference type="AlphaFoldDB" id="A0A8J5FK16"/>
<dbReference type="Proteomes" id="UP000734854">
    <property type="component" value="Unassembled WGS sequence"/>
</dbReference>
<dbReference type="GO" id="GO:0005524">
    <property type="term" value="F:ATP binding"/>
    <property type="evidence" value="ECO:0007669"/>
    <property type="project" value="UniProtKB-UniRule"/>
</dbReference>
<feature type="binding site" evidence="5">
    <location>
        <position position="36"/>
    </location>
    <ligand>
        <name>ATP</name>
        <dbReference type="ChEBI" id="CHEBI:30616"/>
    </ligand>
</feature>
<keyword evidence="4 5" id="KW-0067">ATP-binding</keyword>
<evidence type="ECO:0000256" key="5">
    <source>
        <dbReference type="PROSITE-ProRule" id="PRU10141"/>
    </source>
</evidence>
<proteinExistence type="inferred from homology"/>
<dbReference type="InterPro" id="IPR008271">
    <property type="entry name" value="Ser/Thr_kinase_AS"/>
</dbReference>
<gene>
    <name evidence="8" type="ORF">ZIOFF_050301</name>
</gene>
<evidence type="ECO:0000256" key="1">
    <source>
        <dbReference type="ARBA" id="ARBA00022679"/>
    </source>
</evidence>
<feature type="domain" description="Protein kinase" evidence="7">
    <location>
        <begin position="1"/>
        <end position="232"/>
    </location>
</feature>
<keyword evidence="6" id="KW-0723">Serine/threonine-protein kinase</keyword>
<keyword evidence="9" id="KW-1185">Reference proteome</keyword>
<dbReference type="EMBL" id="JACMSC010000014">
    <property type="protein sequence ID" value="KAG6489043.1"/>
    <property type="molecule type" value="Genomic_DNA"/>
</dbReference>
<comment type="similarity">
    <text evidence="6">Belongs to the protein kinase superfamily.</text>
</comment>
<evidence type="ECO:0000313" key="9">
    <source>
        <dbReference type="Proteomes" id="UP000734854"/>
    </source>
</evidence>
<dbReference type="PROSITE" id="PS00108">
    <property type="entry name" value="PROTEIN_KINASE_ST"/>
    <property type="match status" value="1"/>
</dbReference>
<dbReference type="PROSITE" id="PS00107">
    <property type="entry name" value="PROTEIN_KINASE_ATP"/>
    <property type="match status" value="1"/>
</dbReference>
<keyword evidence="2 5" id="KW-0547">Nucleotide-binding</keyword>
<protein>
    <recommendedName>
        <fullName evidence="7">Protein kinase domain-containing protein</fullName>
    </recommendedName>
</protein>
<accession>A0A8J5FK16</accession>
<evidence type="ECO:0000259" key="7">
    <source>
        <dbReference type="PROSITE" id="PS50011"/>
    </source>
</evidence>
<keyword evidence="3" id="KW-0418">Kinase</keyword>
<dbReference type="Gene3D" id="1.10.510.10">
    <property type="entry name" value="Transferase(Phosphotransferase) domain 1"/>
    <property type="match status" value="2"/>
</dbReference>
<evidence type="ECO:0000256" key="6">
    <source>
        <dbReference type="RuleBase" id="RU000304"/>
    </source>
</evidence>
<dbReference type="InterPro" id="IPR011009">
    <property type="entry name" value="Kinase-like_dom_sf"/>
</dbReference>
<dbReference type="InterPro" id="IPR000719">
    <property type="entry name" value="Prot_kinase_dom"/>
</dbReference>
<dbReference type="SMART" id="SM00220">
    <property type="entry name" value="S_TKc"/>
    <property type="match status" value="1"/>
</dbReference>
<dbReference type="PROSITE" id="PS50011">
    <property type="entry name" value="PROTEIN_KINASE_DOM"/>
    <property type="match status" value="1"/>
</dbReference>
<name>A0A8J5FK16_ZINOF</name>
<dbReference type="PANTHER" id="PTHR45631">
    <property type="entry name" value="OS07G0107800 PROTEIN-RELATED"/>
    <property type="match status" value="1"/>
</dbReference>
<dbReference type="GO" id="GO:0004674">
    <property type="term" value="F:protein serine/threonine kinase activity"/>
    <property type="evidence" value="ECO:0007669"/>
    <property type="project" value="UniProtKB-KW"/>
</dbReference>
<evidence type="ECO:0000256" key="3">
    <source>
        <dbReference type="ARBA" id="ARBA00022777"/>
    </source>
</evidence>
<dbReference type="SUPFAM" id="SSF56112">
    <property type="entry name" value="Protein kinase-like (PK-like)"/>
    <property type="match status" value="1"/>
</dbReference>
<dbReference type="InterPro" id="IPR017441">
    <property type="entry name" value="Protein_kinase_ATP_BS"/>
</dbReference>
<organism evidence="8 9">
    <name type="scientific">Zingiber officinale</name>
    <name type="common">Ginger</name>
    <name type="synonym">Amomum zingiber</name>
    <dbReference type="NCBI Taxonomy" id="94328"/>
    <lineage>
        <taxon>Eukaryota</taxon>
        <taxon>Viridiplantae</taxon>
        <taxon>Streptophyta</taxon>
        <taxon>Embryophyta</taxon>
        <taxon>Tracheophyta</taxon>
        <taxon>Spermatophyta</taxon>
        <taxon>Magnoliopsida</taxon>
        <taxon>Liliopsida</taxon>
        <taxon>Zingiberales</taxon>
        <taxon>Zingiberaceae</taxon>
        <taxon>Zingiber</taxon>
    </lineage>
</organism>
<evidence type="ECO:0000256" key="4">
    <source>
        <dbReference type="ARBA" id="ARBA00022840"/>
    </source>
</evidence>
<comment type="caution">
    <text evidence="8">The sequence shown here is derived from an EMBL/GenBank/DDBJ whole genome shotgun (WGS) entry which is preliminary data.</text>
</comment>
<sequence>MELKNITNNFKKVLGEGGFGIVYHGCLEDGTQIAAKMQSRLTSHGAKNFLAEVHIKLYRQNSQDKNFKLGAASPDCTRSCTRLKYLHKGCKPPMIHRDVKTANILLSENLEAKIADFGVSKAFQSIMMPSNSAKKVMCTASGVVLLELVTGQPPLMRIVENENTNVAQMVRQKLARGDIEDIVDARLRRNCDINLVWKFSDVALRCTLQSSHQRPSMTDIVKQVKECLAPMF</sequence>
<keyword evidence="1" id="KW-0808">Transferase</keyword>
<evidence type="ECO:0000256" key="2">
    <source>
        <dbReference type="ARBA" id="ARBA00022741"/>
    </source>
</evidence>
<dbReference type="Gene3D" id="3.30.200.20">
    <property type="entry name" value="Phosphorylase Kinase, domain 1"/>
    <property type="match status" value="1"/>
</dbReference>